<evidence type="ECO:0000313" key="2">
    <source>
        <dbReference type="Proteomes" id="UP000500890"/>
    </source>
</evidence>
<dbReference type="RefSeq" id="WP_166008133.1">
    <property type="nucleotide sequence ID" value="NZ_CP049886.1"/>
</dbReference>
<reference evidence="1 2" key="1">
    <citation type="submission" date="2020-03" db="EMBL/GenBank/DDBJ databases">
        <title>Vagococcus sp. nov., isolated from beetles.</title>
        <authorList>
            <person name="Hyun D.-W."/>
            <person name="Bae J.-W."/>
        </authorList>
    </citation>
    <scope>NUCLEOTIDE SEQUENCE [LARGE SCALE GENOMIC DNA]</scope>
    <source>
        <strain evidence="1 2">HDW17A</strain>
    </source>
</reference>
<proteinExistence type="predicted"/>
<evidence type="ECO:0000313" key="1">
    <source>
        <dbReference type="EMBL" id="QIL46745.1"/>
    </source>
</evidence>
<dbReference type="EMBL" id="CP049886">
    <property type="protein sequence ID" value="QIL46745.1"/>
    <property type="molecule type" value="Genomic_DNA"/>
</dbReference>
<keyword evidence="2" id="KW-1185">Reference proteome</keyword>
<organism evidence="1 2">
    <name type="scientific">Vagococcus coleopterorum</name>
    <dbReference type="NCBI Taxonomy" id="2714946"/>
    <lineage>
        <taxon>Bacteria</taxon>
        <taxon>Bacillati</taxon>
        <taxon>Bacillota</taxon>
        <taxon>Bacilli</taxon>
        <taxon>Lactobacillales</taxon>
        <taxon>Enterococcaceae</taxon>
        <taxon>Vagococcus</taxon>
    </lineage>
</organism>
<gene>
    <name evidence="1" type="ORF">G7081_06545</name>
</gene>
<protein>
    <recommendedName>
        <fullName evidence="3">Bacteriochlorophyll 4-vinyl reductase</fullName>
    </recommendedName>
</protein>
<name>A0A6G8AP88_9ENTE</name>
<dbReference type="KEGG" id="vah:G7081_06545"/>
<dbReference type="AlphaFoldDB" id="A0A6G8AP88"/>
<accession>A0A6G8AP88</accession>
<sequence length="304" mass="33551">MFKNKVNKPKVKNNSVAIVRQLLKIPGVKVKRDQYLLETFSKQVKTREAKMRLLEEGPVSMFSQTEIDQIAKRCVIDATHKATMMSFVTGLPGGLAILGTLPADMIQVYASTLKMAQELSYLYGAEDIWQSHKEIDNEAEDKLIVYLGVMLGVNTAASATRLLSSTVTKVLMEQGSQQLSHQVAKKVLKVIGIKSSKKGLSKGMAKAIPLAGGVISGSLTYFGVKPMGLRLQAVLSEGAYSYNRKSILDDIQVVESDNETITSENKFSINLESMSERFDSAKRLFDKGLISKEDLINLKDKLIK</sequence>
<dbReference type="Proteomes" id="UP000500890">
    <property type="component" value="Chromosome"/>
</dbReference>
<evidence type="ECO:0008006" key="3">
    <source>
        <dbReference type="Google" id="ProtNLM"/>
    </source>
</evidence>